<evidence type="ECO:0000313" key="4">
    <source>
        <dbReference type="Proteomes" id="UP000018211"/>
    </source>
</evidence>
<dbReference type="RefSeq" id="WP_022613682.1">
    <property type="nucleotide sequence ID" value="NZ_LK391965.1"/>
</dbReference>
<organism evidence="3 4">
    <name type="scientific">Vibrio nigripulchritudo SOn1</name>
    <dbReference type="NCBI Taxonomy" id="1238450"/>
    <lineage>
        <taxon>Bacteria</taxon>
        <taxon>Pseudomonadati</taxon>
        <taxon>Pseudomonadota</taxon>
        <taxon>Gammaproteobacteria</taxon>
        <taxon>Vibrionales</taxon>
        <taxon>Vibrionaceae</taxon>
        <taxon>Vibrio</taxon>
    </lineage>
</organism>
<dbReference type="PANTHER" id="PTHR43377">
    <property type="entry name" value="BILIVERDIN REDUCTASE A"/>
    <property type="match status" value="1"/>
</dbReference>
<dbReference type="InterPro" id="IPR051450">
    <property type="entry name" value="Gfo/Idh/MocA_Oxidoreductases"/>
</dbReference>
<evidence type="ECO:0000313" key="3">
    <source>
        <dbReference type="EMBL" id="CCO49617.1"/>
    </source>
</evidence>
<dbReference type="Gene3D" id="3.30.360.10">
    <property type="entry name" value="Dihydrodipicolinate Reductase, domain 2"/>
    <property type="match status" value="1"/>
</dbReference>
<dbReference type="SUPFAM" id="SSF55347">
    <property type="entry name" value="Glyceraldehyde-3-phosphate dehydrogenase-like, C-terminal domain"/>
    <property type="match status" value="1"/>
</dbReference>
<proteinExistence type="predicted"/>
<dbReference type="Pfam" id="PF22725">
    <property type="entry name" value="GFO_IDH_MocA_C3"/>
    <property type="match status" value="1"/>
</dbReference>
<dbReference type="PANTHER" id="PTHR43377:SF1">
    <property type="entry name" value="BILIVERDIN REDUCTASE A"/>
    <property type="match status" value="1"/>
</dbReference>
<dbReference type="InterPro" id="IPR000683">
    <property type="entry name" value="Gfo/Idh/MocA-like_OxRdtase_N"/>
</dbReference>
<dbReference type="SUPFAM" id="SSF51735">
    <property type="entry name" value="NAD(P)-binding Rossmann-fold domains"/>
    <property type="match status" value="1"/>
</dbReference>
<accession>A0AAV2VYD2</accession>
<dbReference type="InterPro" id="IPR036291">
    <property type="entry name" value="NAD(P)-bd_dom_sf"/>
</dbReference>
<evidence type="ECO:0000259" key="1">
    <source>
        <dbReference type="Pfam" id="PF01408"/>
    </source>
</evidence>
<feature type="domain" description="GFO/IDH/MocA-like oxidoreductase" evidence="2">
    <location>
        <begin position="141"/>
        <end position="275"/>
    </location>
</feature>
<name>A0AAV2VYD2_9VIBR</name>
<dbReference type="GO" id="GO:0000166">
    <property type="term" value="F:nucleotide binding"/>
    <property type="evidence" value="ECO:0007669"/>
    <property type="project" value="InterPro"/>
</dbReference>
<sequence>MSKEGSTNAGATIAVIGTGWWATFNHIPALEQNSSVKRIVAVDKDQERLKIVADKFQIDATYTDVEAMLDQERVDGVVVCSPHTAHFACAKPCLQKGIPCIIEKPLTADIKQARELVSLAESNNTFITMPHGWNFAEFTHSAKALVSQGKIGQVSHVVCQMASPLADLFNGEEMVDTESHLFRPPTSTWSDPNNAGGYGWGQLTHALGLLFEIADLTPADVIAKQTQSKAGVDYYDAAIVSTKEGALVSLSGASTMPKHKGFMLDIRIFGTEGVLTVDIERPRLSVFRHDGQDQEIELQSGATDYDGMLPIHHFVDLCSGKNGEIYASGTVGMKSVAVLDTMYRSFSSGKTEGV</sequence>
<dbReference type="EMBL" id="CAOF01000180">
    <property type="protein sequence ID" value="CCO49617.1"/>
    <property type="molecule type" value="Genomic_DNA"/>
</dbReference>
<reference evidence="3 4" key="1">
    <citation type="journal article" date="2013" name="ISME J.">
        <title>Comparative genomics of pathogenic lineages of Vibrio nigripulchritudo identifies virulence-associated traits.</title>
        <authorList>
            <person name="Goudenege D."/>
            <person name="Labreuche Y."/>
            <person name="Krin E."/>
            <person name="Ansquer D."/>
            <person name="Mangenot S."/>
            <person name="Calteau A."/>
            <person name="Medigue C."/>
            <person name="Mazel D."/>
            <person name="Polz M.F."/>
            <person name="Le Roux F."/>
        </authorList>
    </citation>
    <scope>NUCLEOTIDE SEQUENCE [LARGE SCALE GENOMIC DNA]</scope>
    <source>
        <strain evidence="3 4">SOn1</strain>
    </source>
</reference>
<dbReference type="InterPro" id="IPR055170">
    <property type="entry name" value="GFO_IDH_MocA-like_dom"/>
</dbReference>
<dbReference type="Gene3D" id="3.40.50.720">
    <property type="entry name" value="NAD(P)-binding Rossmann-like Domain"/>
    <property type="match status" value="1"/>
</dbReference>
<comment type="caution">
    <text evidence="3">The sequence shown here is derived from an EMBL/GenBank/DDBJ whole genome shotgun (WGS) entry which is preliminary data.</text>
</comment>
<gene>
    <name evidence="3" type="ORF">VIBNISOn1_840022</name>
</gene>
<dbReference type="AlphaFoldDB" id="A0AAV2VYD2"/>
<dbReference type="Proteomes" id="UP000018211">
    <property type="component" value="Unassembled WGS sequence"/>
</dbReference>
<protein>
    <submittedName>
        <fullName evidence="3">Dehydrogenase</fullName>
    </submittedName>
</protein>
<feature type="domain" description="Gfo/Idh/MocA-like oxidoreductase N-terminal" evidence="1">
    <location>
        <begin position="13"/>
        <end position="127"/>
    </location>
</feature>
<evidence type="ECO:0000259" key="2">
    <source>
        <dbReference type="Pfam" id="PF22725"/>
    </source>
</evidence>
<dbReference type="Pfam" id="PF01408">
    <property type="entry name" value="GFO_IDH_MocA"/>
    <property type="match status" value="1"/>
</dbReference>